<evidence type="ECO:0000313" key="1">
    <source>
        <dbReference type="EMBL" id="POG72180.1"/>
    </source>
</evidence>
<dbReference type="EMBL" id="AUPC02000099">
    <property type="protein sequence ID" value="POG72180.1"/>
    <property type="molecule type" value="Genomic_DNA"/>
</dbReference>
<dbReference type="AlphaFoldDB" id="A0A2P4Q3H1"/>
<organism evidence="1 2">
    <name type="scientific">Rhizophagus irregularis (strain DAOM 181602 / DAOM 197198 / MUCL 43194)</name>
    <name type="common">Arbuscular mycorrhizal fungus</name>
    <name type="synonym">Glomus intraradices</name>
    <dbReference type="NCBI Taxonomy" id="747089"/>
    <lineage>
        <taxon>Eukaryota</taxon>
        <taxon>Fungi</taxon>
        <taxon>Fungi incertae sedis</taxon>
        <taxon>Mucoromycota</taxon>
        <taxon>Glomeromycotina</taxon>
        <taxon>Glomeromycetes</taxon>
        <taxon>Glomerales</taxon>
        <taxon>Glomeraceae</taxon>
        <taxon>Rhizophagus</taxon>
    </lineage>
</organism>
<accession>A0A2P4Q3H1</accession>
<name>A0A2P4Q3H1_RHIID</name>
<reference evidence="1 2" key="2">
    <citation type="journal article" date="2018" name="New Phytol.">
        <title>High intraspecific genome diversity in the model arbuscular mycorrhizal symbiont Rhizophagus irregularis.</title>
        <authorList>
            <person name="Chen E.C.H."/>
            <person name="Morin E."/>
            <person name="Beaudet D."/>
            <person name="Noel J."/>
            <person name="Yildirir G."/>
            <person name="Ndikumana S."/>
            <person name="Charron P."/>
            <person name="St-Onge C."/>
            <person name="Giorgi J."/>
            <person name="Kruger M."/>
            <person name="Marton T."/>
            <person name="Ropars J."/>
            <person name="Grigoriev I.V."/>
            <person name="Hainaut M."/>
            <person name="Henrissat B."/>
            <person name="Roux C."/>
            <person name="Martin F."/>
            <person name="Corradi N."/>
        </authorList>
    </citation>
    <scope>NUCLEOTIDE SEQUENCE [LARGE SCALE GENOMIC DNA]</scope>
    <source>
        <strain evidence="1 2">DAOM 197198</strain>
    </source>
</reference>
<evidence type="ECO:0000313" key="2">
    <source>
        <dbReference type="Proteomes" id="UP000018888"/>
    </source>
</evidence>
<sequence length="67" mass="8152">MKQFFITFHTNATTIRMPRPLSLIINLRIIFFMVQKSSCRNYRNYRKFGIAYQKKNTNFQITRDINT</sequence>
<comment type="caution">
    <text evidence="1">The sequence shown here is derived from an EMBL/GenBank/DDBJ whole genome shotgun (WGS) entry which is preliminary data.</text>
</comment>
<reference evidence="1 2" key="1">
    <citation type="journal article" date="2013" name="Proc. Natl. Acad. Sci. U.S.A.">
        <title>Genome of an arbuscular mycorrhizal fungus provides insight into the oldest plant symbiosis.</title>
        <authorList>
            <person name="Tisserant E."/>
            <person name="Malbreil M."/>
            <person name="Kuo A."/>
            <person name="Kohler A."/>
            <person name="Symeonidi A."/>
            <person name="Balestrini R."/>
            <person name="Charron P."/>
            <person name="Duensing N."/>
            <person name="Frei Dit Frey N."/>
            <person name="Gianinazzi-Pearson V."/>
            <person name="Gilbert L.B."/>
            <person name="Handa Y."/>
            <person name="Herr J.R."/>
            <person name="Hijri M."/>
            <person name="Koul R."/>
            <person name="Kawaguchi M."/>
            <person name="Krajinski F."/>
            <person name="Lammers P.J."/>
            <person name="Masclaux F.G."/>
            <person name="Murat C."/>
            <person name="Morin E."/>
            <person name="Ndikumana S."/>
            <person name="Pagni M."/>
            <person name="Petitpierre D."/>
            <person name="Requena N."/>
            <person name="Rosikiewicz P."/>
            <person name="Riley R."/>
            <person name="Saito K."/>
            <person name="San Clemente H."/>
            <person name="Shapiro H."/>
            <person name="van Tuinen D."/>
            <person name="Becard G."/>
            <person name="Bonfante P."/>
            <person name="Paszkowski U."/>
            <person name="Shachar-Hill Y.Y."/>
            <person name="Tuskan G.A."/>
            <person name="Young P.W."/>
            <person name="Sanders I.R."/>
            <person name="Henrissat B."/>
            <person name="Rensing S.A."/>
            <person name="Grigoriev I.V."/>
            <person name="Corradi N."/>
            <person name="Roux C."/>
            <person name="Martin F."/>
        </authorList>
    </citation>
    <scope>NUCLEOTIDE SEQUENCE [LARGE SCALE GENOMIC DNA]</scope>
    <source>
        <strain evidence="1 2">DAOM 197198</strain>
    </source>
</reference>
<dbReference type="Proteomes" id="UP000018888">
    <property type="component" value="Unassembled WGS sequence"/>
</dbReference>
<dbReference type="VEuPathDB" id="FungiDB:RhiirFUN_011941"/>
<protein>
    <submittedName>
        <fullName evidence="1">Uncharacterized protein</fullName>
    </submittedName>
</protein>
<keyword evidence="2" id="KW-1185">Reference proteome</keyword>
<gene>
    <name evidence="1" type="ORF">GLOIN_2v1599039</name>
</gene>
<proteinExistence type="predicted"/>